<name>A0A533QFQ4_9BACT</name>
<dbReference type="EMBL" id="SULG01000047">
    <property type="protein sequence ID" value="TLD41471.1"/>
    <property type="molecule type" value="Genomic_DNA"/>
</dbReference>
<dbReference type="InterPro" id="IPR058240">
    <property type="entry name" value="rSAM_sf"/>
</dbReference>
<dbReference type="InterPro" id="IPR023404">
    <property type="entry name" value="rSAM_horseshoe"/>
</dbReference>
<dbReference type="SFLD" id="SFLDS00029">
    <property type="entry name" value="Radical_SAM"/>
    <property type="match status" value="1"/>
</dbReference>
<dbReference type="CDD" id="cd01335">
    <property type="entry name" value="Radical_SAM"/>
    <property type="match status" value="1"/>
</dbReference>
<dbReference type="InterPro" id="IPR034466">
    <property type="entry name" value="Methyltransferase_Class_B"/>
</dbReference>
<evidence type="ECO:0000256" key="2">
    <source>
        <dbReference type="ARBA" id="ARBA00022603"/>
    </source>
</evidence>
<evidence type="ECO:0000256" key="1">
    <source>
        <dbReference type="ARBA" id="ARBA00001966"/>
    </source>
</evidence>
<dbReference type="GO" id="GO:0046872">
    <property type="term" value="F:metal ion binding"/>
    <property type="evidence" value="ECO:0007669"/>
    <property type="project" value="UniProtKB-KW"/>
</dbReference>
<sequence>MKVLFINPRWDGIISAKGNRFNRSWPPLDLLNCAALLENEHIEVHVLDARACPVDINQIADTATKFDTCFITTSPIDRWQCPNIDMDPFLKLAHLLPKEKLYITGIHGTVCPDELLEQTGAKAVIRGEPEFTVLDIGRGKALKDIPGVTFKDNGSVIHNNNRGLLSLNDLPLPAFHLIDIRNYSYEILGNRLLLFEGSRGCPYPCIYCQKSMYGNYYRMKSPEKLINEVMYSVKKFQARSAYFIDLEFTLKRDFVVELCNGFIKNNVQFRWTCQTRADTVDLDLLKLMKRAGCKLIHFGVETGSERIMEIMNKKISLSCITGGISMAKKAGIDQACFFMFGFPAETEEDRLKTVAFAKMLNPTYASFHKVTTYPDTPLFEMTRSRCNTTLLPSWKEGNEANHLNPMLRQALLEFYIRWRYICSNILLSNPRRLIQKLRLFYNFWKSLR</sequence>
<feature type="domain" description="Radical SAM core" evidence="8">
    <location>
        <begin position="187"/>
        <end position="413"/>
    </location>
</feature>
<gene>
    <name evidence="9" type="ORF">JETT_2267</name>
</gene>
<evidence type="ECO:0000256" key="4">
    <source>
        <dbReference type="ARBA" id="ARBA00022691"/>
    </source>
</evidence>
<dbReference type="PANTHER" id="PTHR43409">
    <property type="entry name" value="ANAEROBIC MAGNESIUM-PROTOPORPHYRIN IX MONOMETHYL ESTER CYCLASE-RELATED"/>
    <property type="match status" value="1"/>
</dbReference>
<keyword evidence="6" id="KW-0408">Iron</keyword>
<evidence type="ECO:0000256" key="5">
    <source>
        <dbReference type="ARBA" id="ARBA00022723"/>
    </source>
</evidence>
<keyword evidence="4" id="KW-0949">S-adenosyl-L-methionine</keyword>
<dbReference type="SFLD" id="SFLDG01082">
    <property type="entry name" value="B12-binding_domain_containing"/>
    <property type="match status" value="1"/>
</dbReference>
<evidence type="ECO:0000256" key="3">
    <source>
        <dbReference type="ARBA" id="ARBA00022679"/>
    </source>
</evidence>
<comment type="caution">
    <text evidence="9">The sequence shown here is derived from an EMBL/GenBank/DDBJ whole genome shotgun (WGS) entry which is preliminary data.</text>
</comment>
<dbReference type="Gene3D" id="3.80.30.20">
    <property type="entry name" value="tm_1862 like domain"/>
    <property type="match status" value="1"/>
</dbReference>
<dbReference type="InterPro" id="IPR006638">
    <property type="entry name" value="Elp3/MiaA/NifB-like_rSAM"/>
</dbReference>
<dbReference type="AlphaFoldDB" id="A0A533QFQ4"/>
<dbReference type="GO" id="GO:0051539">
    <property type="term" value="F:4 iron, 4 sulfur cluster binding"/>
    <property type="evidence" value="ECO:0007669"/>
    <property type="project" value="UniProtKB-KW"/>
</dbReference>
<protein>
    <submittedName>
        <fullName evidence="9">Radical SAM domain protein</fullName>
    </submittedName>
</protein>
<dbReference type="Proteomes" id="UP000319783">
    <property type="component" value="Unassembled WGS sequence"/>
</dbReference>
<dbReference type="Pfam" id="PF04055">
    <property type="entry name" value="Radical_SAM"/>
    <property type="match status" value="1"/>
</dbReference>
<evidence type="ECO:0000256" key="6">
    <source>
        <dbReference type="ARBA" id="ARBA00023004"/>
    </source>
</evidence>
<keyword evidence="5" id="KW-0479">Metal-binding</keyword>
<accession>A0A533QFQ4</accession>
<evidence type="ECO:0000313" key="9">
    <source>
        <dbReference type="EMBL" id="TLD41471.1"/>
    </source>
</evidence>
<keyword evidence="3" id="KW-0808">Transferase</keyword>
<dbReference type="PROSITE" id="PS51918">
    <property type="entry name" value="RADICAL_SAM"/>
    <property type="match status" value="1"/>
</dbReference>
<dbReference type="SMART" id="SM00729">
    <property type="entry name" value="Elp3"/>
    <property type="match status" value="1"/>
</dbReference>
<keyword evidence="2" id="KW-0489">Methyltransferase</keyword>
<dbReference type="PANTHER" id="PTHR43409:SF7">
    <property type="entry name" value="BLL1977 PROTEIN"/>
    <property type="match status" value="1"/>
</dbReference>
<comment type="cofactor">
    <cofactor evidence="1">
        <name>[4Fe-4S] cluster</name>
        <dbReference type="ChEBI" id="CHEBI:49883"/>
    </cofactor>
</comment>
<keyword evidence="7" id="KW-0411">Iron-sulfur</keyword>
<evidence type="ECO:0000313" key="10">
    <source>
        <dbReference type="Proteomes" id="UP000319783"/>
    </source>
</evidence>
<evidence type="ECO:0000259" key="8">
    <source>
        <dbReference type="PROSITE" id="PS51918"/>
    </source>
</evidence>
<dbReference type="InterPro" id="IPR051198">
    <property type="entry name" value="BchE-like"/>
</dbReference>
<dbReference type="InterPro" id="IPR007197">
    <property type="entry name" value="rSAM"/>
</dbReference>
<evidence type="ECO:0000256" key="7">
    <source>
        <dbReference type="ARBA" id="ARBA00023014"/>
    </source>
</evidence>
<organism evidence="9 10">
    <name type="scientific">Candidatus Jettenia ecosi</name>
    <dbReference type="NCBI Taxonomy" id="2494326"/>
    <lineage>
        <taxon>Bacteria</taxon>
        <taxon>Pseudomonadati</taxon>
        <taxon>Planctomycetota</taxon>
        <taxon>Candidatus Brocadiia</taxon>
        <taxon>Candidatus Brocadiales</taxon>
        <taxon>Candidatus Brocadiaceae</taxon>
        <taxon>Candidatus Jettenia</taxon>
    </lineage>
</organism>
<proteinExistence type="predicted"/>
<reference evidence="9 10" key="1">
    <citation type="submission" date="2019-04" db="EMBL/GenBank/DDBJ databases">
        <title>Genome of a novel bacterium Candidatus Jettenia ecosi reconstructed from metagenome of an anammox bioreactor.</title>
        <authorList>
            <person name="Mardanov A.V."/>
            <person name="Beletsky A.V."/>
            <person name="Ravin N.V."/>
            <person name="Botchkova E.A."/>
            <person name="Litti Y.V."/>
            <person name="Nozhevnikova A.N."/>
        </authorList>
    </citation>
    <scope>NUCLEOTIDE SEQUENCE [LARGE SCALE GENOMIC DNA]</scope>
    <source>
        <strain evidence="9">J2</strain>
    </source>
</reference>
<dbReference type="SFLD" id="SFLDG01123">
    <property type="entry name" value="methyltransferase_(Class_B)"/>
    <property type="match status" value="1"/>
</dbReference>
<dbReference type="GO" id="GO:0003824">
    <property type="term" value="F:catalytic activity"/>
    <property type="evidence" value="ECO:0007669"/>
    <property type="project" value="InterPro"/>
</dbReference>
<dbReference type="SUPFAM" id="SSF102114">
    <property type="entry name" value="Radical SAM enzymes"/>
    <property type="match status" value="1"/>
</dbReference>